<keyword evidence="2" id="KW-0186">Copper</keyword>
<dbReference type="CDD" id="cd11013">
    <property type="entry name" value="Plantacyanin"/>
    <property type="match status" value="1"/>
</dbReference>
<evidence type="ECO:0000256" key="6">
    <source>
        <dbReference type="SAM" id="SignalP"/>
    </source>
</evidence>
<name>A0AAV1XUU7_LUPLU</name>
<keyword evidence="3" id="KW-1015">Disulfide bond</keyword>
<dbReference type="SUPFAM" id="SSF49503">
    <property type="entry name" value="Cupredoxins"/>
    <property type="match status" value="1"/>
</dbReference>
<dbReference type="InterPro" id="IPR008972">
    <property type="entry name" value="Cupredoxin"/>
</dbReference>
<dbReference type="InterPro" id="IPR041844">
    <property type="entry name" value="Plantacyanin"/>
</dbReference>
<dbReference type="EMBL" id="CAXHTB010000018">
    <property type="protein sequence ID" value="CAL0325067.1"/>
    <property type="molecule type" value="Genomic_DNA"/>
</dbReference>
<accession>A0AAV1XUU7</accession>
<comment type="caution">
    <text evidence="8">The sequence shown here is derived from an EMBL/GenBank/DDBJ whole genome shotgun (WGS) entry which is preliminary data.</text>
</comment>
<evidence type="ECO:0000256" key="5">
    <source>
        <dbReference type="ARBA" id="ARBA00082491"/>
    </source>
</evidence>
<dbReference type="PROSITE" id="PS51485">
    <property type="entry name" value="PHYTOCYANIN"/>
    <property type="match status" value="1"/>
</dbReference>
<keyword evidence="9" id="KW-1185">Reference proteome</keyword>
<evidence type="ECO:0000313" key="8">
    <source>
        <dbReference type="EMBL" id="CAL0325067.1"/>
    </source>
</evidence>
<evidence type="ECO:0000259" key="7">
    <source>
        <dbReference type="PROSITE" id="PS51485"/>
    </source>
</evidence>
<evidence type="ECO:0000313" key="9">
    <source>
        <dbReference type="Proteomes" id="UP001497480"/>
    </source>
</evidence>
<evidence type="ECO:0000256" key="1">
    <source>
        <dbReference type="ARBA" id="ARBA00022723"/>
    </source>
</evidence>
<dbReference type="PANTHER" id="PTHR33021:SF9">
    <property type="entry name" value="PUTATIVE, EXPRESSED-RELATED"/>
    <property type="match status" value="1"/>
</dbReference>
<dbReference type="Gene3D" id="2.60.40.420">
    <property type="entry name" value="Cupredoxins - blue copper proteins"/>
    <property type="match status" value="1"/>
</dbReference>
<dbReference type="Pfam" id="PF02298">
    <property type="entry name" value="Cu_bind_like"/>
    <property type="match status" value="1"/>
</dbReference>
<dbReference type="GO" id="GO:0009055">
    <property type="term" value="F:electron transfer activity"/>
    <property type="evidence" value="ECO:0007669"/>
    <property type="project" value="InterPro"/>
</dbReference>
<feature type="chain" id="PRO_5043796852" description="Basic blue protein" evidence="6">
    <location>
        <begin position="26"/>
        <end position="121"/>
    </location>
</feature>
<evidence type="ECO:0000256" key="4">
    <source>
        <dbReference type="ARBA" id="ARBA00071970"/>
    </source>
</evidence>
<dbReference type="AlphaFoldDB" id="A0AAV1XUU7"/>
<feature type="signal peptide" evidence="6">
    <location>
        <begin position="1"/>
        <end position="25"/>
    </location>
</feature>
<dbReference type="Proteomes" id="UP001497480">
    <property type="component" value="Unassembled WGS sequence"/>
</dbReference>
<sequence length="121" mass="13162">MAMGRGSAMMLLFCLFVIHSEMVNAATYTVGDGGGWTFKTVGWPKGKNFRAGDTLVFNYNPSFHNVVVVNSAGYSSCKTPRGSKVYHSGKDQIKLSKGQNYFICNYVGHCEGGMKIAIYAA</sequence>
<organism evidence="8 9">
    <name type="scientific">Lupinus luteus</name>
    <name type="common">European yellow lupine</name>
    <dbReference type="NCBI Taxonomy" id="3873"/>
    <lineage>
        <taxon>Eukaryota</taxon>
        <taxon>Viridiplantae</taxon>
        <taxon>Streptophyta</taxon>
        <taxon>Embryophyta</taxon>
        <taxon>Tracheophyta</taxon>
        <taxon>Spermatophyta</taxon>
        <taxon>Magnoliopsida</taxon>
        <taxon>eudicotyledons</taxon>
        <taxon>Gunneridae</taxon>
        <taxon>Pentapetalae</taxon>
        <taxon>rosids</taxon>
        <taxon>fabids</taxon>
        <taxon>Fabales</taxon>
        <taxon>Fabaceae</taxon>
        <taxon>Papilionoideae</taxon>
        <taxon>50 kb inversion clade</taxon>
        <taxon>genistoids sensu lato</taxon>
        <taxon>core genistoids</taxon>
        <taxon>Genisteae</taxon>
        <taxon>Lupinus</taxon>
    </lineage>
</organism>
<gene>
    <name evidence="8" type="ORF">LLUT_LOCUS26127</name>
</gene>
<reference evidence="8 9" key="1">
    <citation type="submission" date="2024-03" db="EMBL/GenBank/DDBJ databases">
        <authorList>
            <person name="Martinez-Hernandez J."/>
        </authorList>
    </citation>
    <scope>NUCLEOTIDE SEQUENCE [LARGE SCALE GENOMIC DNA]</scope>
</reference>
<dbReference type="GO" id="GO:0005886">
    <property type="term" value="C:plasma membrane"/>
    <property type="evidence" value="ECO:0007669"/>
    <property type="project" value="TreeGrafter"/>
</dbReference>
<feature type="domain" description="Phytocyanin" evidence="7">
    <location>
        <begin position="26"/>
        <end position="121"/>
    </location>
</feature>
<keyword evidence="1" id="KW-0479">Metal-binding</keyword>
<evidence type="ECO:0000256" key="3">
    <source>
        <dbReference type="ARBA" id="ARBA00023157"/>
    </source>
</evidence>
<dbReference type="GO" id="GO:0046872">
    <property type="term" value="F:metal ion binding"/>
    <property type="evidence" value="ECO:0007669"/>
    <property type="project" value="UniProtKB-KW"/>
</dbReference>
<evidence type="ECO:0000256" key="2">
    <source>
        <dbReference type="ARBA" id="ARBA00023008"/>
    </source>
</evidence>
<proteinExistence type="predicted"/>
<dbReference type="InterPro" id="IPR003245">
    <property type="entry name" value="Phytocyanin_dom"/>
</dbReference>
<dbReference type="InterPro" id="IPR039391">
    <property type="entry name" value="Phytocyanin-like"/>
</dbReference>
<protein>
    <recommendedName>
        <fullName evidence="4">Basic blue protein</fullName>
    </recommendedName>
    <alternativeName>
        <fullName evidence="5">Plantacyanin</fullName>
    </alternativeName>
</protein>
<dbReference type="PANTHER" id="PTHR33021">
    <property type="entry name" value="BLUE COPPER PROTEIN"/>
    <property type="match status" value="1"/>
</dbReference>
<dbReference type="FunFam" id="2.60.40.420:FF:000013">
    <property type="entry name" value="basic blue protein-like"/>
    <property type="match status" value="1"/>
</dbReference>
<keyword evidence="6" id="KW-0732">Signal</keyword>